<sequence>MIPRQPFRLFPNPRHGTPGVVVLPESGFRRAAAEISSWPGYAPTPLHVLPGQAAEAGIAALHYKDEGGRFGLGSFKALGGAYAVGRLLAAELARRGVANAVPLADLEAGRHAEAARSVTVTCATDGNHGRSVAWGARRFGARCVIFVHENVSQGRRDAIAAYGAEIRVVPGHYDDAVREAAAVAEREGWFVISDTSWPGYTEVPRDVMQGYRLMAEEALEALPAPPTHVFVQGGVGGVAAAVSVQLRTRHAARPDAPAPRLVVVEPDKAACLLASAEAGAPSTVPGELDTLMAGLACGEPSLLAWQELERAAFAFMAIPDQAAVDAMRLLAPKGIVAGESATAGLAGLLLAAQDPDARHALRLEATSRVLVFGTEGATDPTLYDQLVPAELRGAARP</sequence>
<evidence type="ECO:0000313" key="4">
    <source>
        <dbReference type="EMBL" id="KAA2214862.1"/>
    </source>
</evidence>
<dbReference type="Proteomes" id="UP000322110">
    <property type="component" value="Unassembled WGS sequence"/>
</dbReference>
<dbReference type="NCBIfam" id="TIGR01747">
    <property type="entry name" value="diampropi_NH3ly"/>
    <property type="match status" value="1"/>
</dbReference>
<keyword evidence="4" id="KW-0456">Lyase</keyword>
<dbReference type="InterPro" id="IPR001926">
    <property type="entry name" value="TrpB-like_PALP"/>
</dbReference>
<dbReference type="RefSeq" id="WP_149810816.1">
    <property type="nucleotide sequence ID" value="NZ_VUKA01000001.1"/>
</dbReference>
<keyword evidence="2" id="KW-0663">Pyridoxal phosphate</keyword>
<dbReference type="PANTHER" id="PTHR42937:SF1">
    <property type="entry name" value="DIAMINOPROPIONATE AMMONIA-LYASE"/>
    <property type="match status" value="1"/>
</dbReference>
<dbReference type="NCBIfam" id="NF006058">
    <property type="entry name" value="PRK08206.1"/>
    <property type="match status" value="1"/>
</dbReference>
<dbReference type="PANTHER" id="PTHR42937">
    <property type="match status" value="1"/>
</dbReference>
<dbReference type="GO" id="GO:0008838">
    <property type="term" value="F:diaminopropionate ammonia-lyase activity"/>
    <property type="evidence" value="ECO:0007669"/>
    <property type="project" value="UniProtKB-EC"/>
</dbReference>
<evidence type="ECO:0000256" key="2">
    <source>
        <dbReference type="ARBA" id="ARBA00022898"/>
    </source>
</evidence>
<feature type="domain" description="Tryptophan synthase beta chain-like PALP" evidence="3">
    <location>
        <begin position="39"/>
        <end position="370"/>
    </location>
</feature>
<protein>
    <submittedName>
        <fullName evidence="4">Diaminopropionate ammonia-lyase</fullName>
        <ecNumber evidence="4">4.3.1.15</ecNumber>
    </submittedName>
</protein>
<dbReference type="Pfam" id="PF00291">
    <property type="entry name" value="PALP"/>
    <property type="match status" value="1"/>
</dbReference>
<reference evidence="4 5" key="1">
    <citation type="journal article" date="2015" name="Int. J. Syst. Evol. Microbiol.">
        <title>Roseomonas oryzae sp. nov., isolated from paddy rhizosphere soil.</title>
        <authorList>
            <person name="Ramaprasad E.V."/>
            <person name="Sasikala Ch."/>
            <person name="Ramana Ch.V."/>
        </authorList>
    </citation>
    <scope>NUCLEOTIDE SEQUENCE [LARGE SCALE GENOMIC DNA]</scope>
    <source>
        <strain evidence="4 5">KCTC 42542</strain>
    </source>
</reference>
<name>A0A5B2TK65_9PROT</name>
<dbReference type="Gene3D" id="3.40.50.1100">
    <property type="match status" value="2"/>
</dbReference>
<dbReference type="CDD" id="cd00640">
    <property type="entry name" value="Trp-synth-beta_II"/>
    <property type="match status" value="1"/>
</dbReference>
<dbReference type="SUPFAM" id="SSF53686">
    <property type="entry name" value="Tryptophan synthase beta subunit-like PLP-dependent enzymes"/>
    <property type="match status" value="1"/>
</dbReference>
<dbReference type="GO" id="GO:0030170">
    <property type="term" value="F:pyridoxal phosphate binding"/>
    <property type="evidence" value="ECO:0007669"/>
    <property type="project" value="InterPro"/>
</dbReference>
<accession>A0A5B2TK65</accession>
<dbReference type="InterPro" id="IPR010081">
    <property type="entry name" value="DiNH2opropionate_NH3_lyase"/>
</dbReference>
<proteinExistence type="predicted"/>
<evidence type="ECO:0000259" key="3">
    <source>
        <dbReference type="Pfam" id="PF00291"/>
    </source>
</evidence>
<dbReference type="OrthoDB" id="34584at2"/>
<dbReference type="AlphaFoldDB" id="A0A5B2TK65"/>
<dbReference type="EC" id="4.3.1.15" evidence="4"/>
<dbReference type="InterPro" id="IPR036052">
    <property type="entry name" value="TrpB-like_PALP_sf"/>
</dbReference>
<comment type="cofactor">
    <cofactor evidence="1">
        <name>pyridoxal 5'-phosphate</name>
        <dbReference type="ChEBI" id="CHEBI:597326"/>
    </cofactor>
</comment>
<evidence type="ECO:0000313" key="5">
    <source>
        <dbReference type="Proteomes" id="UP000322110"/>
    </source>
</evidence>
<evidence type="ECO:0000256" key="1">
    <source>
        <dbReference type="ARBA" id="ARBA00001933"/>
    </source>
</evidence>
<organism evidence="4 5">
    <name type="scientific">Teichococcus oryzae</name>
    <dbReference type="NCBI Taxonomy" id="1608942"/>
    <lineage>
        <taxon>Bacteria</taxon>
        <taxon>Pseudomonadati</taxon>
        <taxon>Pseudomonadota</taxon>
        <taxon>Alphaproteobacteria</taxon>
        <taxon>Acetobacterales</taxon>
        <taxon>Roseomonadaceae</taxon>
        <taxon>Roseomonas</taxon>
    </lineage>
</organism>
<dbReference type="EMBL" id="VUKA01000001">
    <property type="protein sequence ID" value="KAA2214862.1"/>
    <property type="molecule type" value="Genomic_DNA"/>
</dbReference>
<gene>
    <name evidence="4" type="ORF">F0Q34_04040</name>
</gene>
<comment type="caution">
    <text evidence="4">The sequence shown here is derived from an EMBL/GenBank/DDBJ whole genome shotgun (WGS) entry which is preliminary data.</text>
</comment>
<keyword evidence="5" id="KW-1185">Reference proteome</keyword>